<dbReference type="AlphaFoldDB" id="A0A9P1NZQ0"/>
<reference evidence="2 3" key="1">
    <citation type="submission" date="2014-02" db="EMBL/GenBank/DDBJ databases">
        <authorList>
            <person name="Genoscope - CEA"/>
        </authorList>
    </citation>
    <scope>NUCLEOTIDE SEQUENCE [LARGE SCALE GENOMIC DNA]</scope>
    <source>
        <strain evidence="2 3">PCC 8005</strain>
    </source>
</reference>
<name>A0A9P1NZQ0_9CYAN</name>
<keyword evidence="1" id="KW-0175">Coiled coil</keyword>
<feature type="coiled-coil region" evidence="1">
    <location>
        <begin position="29"/>
        <end position="81"/>
    </location>
</feature>
<sequence>MWIVVLMNVTIAIGCFSLARRTWRLHYRLERLERRILLLDRRVNTVLQQTTHVFEKQQVVSSNLKQRYSRLEVQIQQLQKILTLVNLGLSLWRWQRRRRPAQ</sequence>
<dbReference type="Proteomes" id="UP000032946">
    <property type="component" value="Chromosome"/>
</dbReference>
<evidence type="ECO:0000313" key="2">
    <source>
        <dbReference type="EMBL" id="CDM96120.1"/>
    </source>
</evidence>
<evidence type="ECO:0000313" key="3">
    <source>
        <dbReference type="Proteomes" id="UP000032946"/>
    </source>
</evidence>
<keyword evidence="3" id="KW-1185">Reference proteome</keyword>
<organism evidence="2 3">
    <name type="scientific">Limnospira indica PCC 8005</name>
    <dbReference type="NCBI Taxonomy" id="376219"/>
    <lineage>
        <taxon>Bacteria</taxon>
        <taxon>Bacillati</taxon>
        <taxon>Cyanobacteriota</taxon>
        <taxon>Cyanophyceae</taxon>
        <taxon>Oscillatoriophycideae</taxon>
        <taxon>Oscillatoriales</taxon>
        <taxon>Sirenicapillariaceae</taxon>
        <taxon>Limnospira</taxon>
    </lineage>
</organism>
<proteinExistence type="predicted"/>
<dbReference type="EMBL" id="FO818640">
    <property type="protein sequence ID" value="CDM96120.1"/>
    <property type="molecule type" value="Genomic_DNA"/>
</dbReference>
<gene>
    <name evidence="2" type="ORF">ARTHRO_40526</name>
</gene>
<evidence type="ECO:0000256" key="1">
    <source>
        <dbReference type="SAM" id="Coils"/>
    </source>
</evidence>
<protein>
    <submittedName>
        <fullName evidence="2">Uncharacterized protein</fullName>
    </submittedName>
</protein>
<accession>A0A9P1NZQ0</accession>
<dbReference type="RefSeq" id="WP_006624800.1">
    <property type="nucleotide sequence ID" value="NZ_FO818640.1"/>
</dbReference>